<protein>
    <submittedName>
        <fullName evidence="2">Uncharacterized protein</fullName>
    </submittedName>
</protein>
<accession>A0A2S0KH55</accession>
<keyword evidence="1" id="KW-1133">Transmembrane helix</keyword>
<sequence length="114" mass="12037">MTAGSAPDAWPKWNRWLTIAGGVLLTLESAALGLLTVIYFLSTTICGLYCEQAWEYFGRGLTALAIGGLVTVGAVIGACVWRRWSSVFLLAGILVLAVTFVVMMLVGTGPLGEA</sequence>
<gene>
    <name evidence="2" type="ORF">C6V83_12855</name>
</gene>
<evidence type="ECO:0000313" key="2">
    <source>
        <dbReference type="EMBL" id="AVM01010.1"/>
    </source>
</evidence>
<reference evidence="2 3" key="1">
    <citation type="submission" date="2018-03" db="EMBL/GenBank/DDBJ databases">
        <title>Characteristics and genome of n-alkane degrading marine bacteria Gordonia iterans isolated from crude oil contaminated in Tae-an, South Korea.</title>
        <authorList>
            <person name="Lee S.-S."/>
            <person name="Kim H."/>
        </authorList>
    </citation>
    <scope>NUCLEOTIDE SEQUENCE [LARGE SCALE GENOMIC DNA]</scope>
    <source>
        <strain evidence="2 3">Co17</strain>
    </source>
</reference>
<keyword evidence="3" id="KW-1185">Reference proteome</keyword>
<dbReference type="AlphaFoldDB" id="A0A2S0KH55"/>
<proteinExistence type="predicted"/>
<organism evidence="2 3">
    <name type="scientific">Gordonia iterans</name>
    <dbReference type="NCBI Taxonomy" id="1004901"/>
    <lineage>
        <taxon>Bacteria</taxon>
        <taxon>Bacillati</taxon>
        <taxon>Actinomycetota</taxon>
        <taxon>Actinomycetes</taxon>
        <taxon>Mycobacteriales</taxon>
        <taxon>Gordoniaceae</taxon>
        <taxon>Gordonia</taxon>
    </lineage>
</organism>
<keyword evidence="1" id="KW-0812">Transmembrane</keyword>
<keyword evidence="1" id="KW-0472">Membrane</keyword>
<dbReference type="Proteomes" id="UP000239814">
    <property type="component" value="Chromosome"/>
</dbReference>
<name>A0A2S0KH55_9ACTN</name>
<evidence type="ECO:0000256" key="1">
    <source>
        <dbReference type="SAM" id="Phobius"/>
    </source>
</evidence>
<evidence type="ECO:0000313" key="3">
    <source>
        <dbReference type="Proteomes" id="UP000239814"/>
    </source>
</evidence>
<dbReference type="EMBL" id="CP027433">
    <property type="protein sequence ID" value="AVM01010.1"/>
    <property type="molecule type" value="Genomic_DNA"/>
</dbReference>
<feature type="transmembrane region" description="Helical" evidence="1">
    <location>
        <begin position="87"/>
        <end position="106"/>
    </location>
</feature>
<dbReference type="RefSeq" id="WP_105942723.1">
    <property type="nucleotide sequence ID" value="NZ_CP027433.1"/>
</dbReference>
<dbReference type="KEGG" id="git:C6V83_12855"/>
<feature type="transmembrane region" description="Helical" evidence="1">
    <location>
        <begin position="16"/>
        <end position="41"/>
    </location>
</feature>
<feature type="transmembrane region" description="Helical" evidence="1">
    <location>
        <begin position="61"/>
        <end position="80"/>
    </location>
</feature>